<dbReference type="AlphaFoldDB" id="A0A6A6ZIK8"/>
<dbReference type="InterPro" id="IPR027417">
    <property type="entry name" value="P-loop_NTPase"/>
</dbReference>
<evidence type="ECO:0000256" key="1">
    <source>
        <dbReference type="SAM" id="Coils"/>
    </source>
</evidence>
<protein>
    <recommendedName>
        <fullName evidence="2">G domain-containing protein</fullName>
    </recommendedName>
</protein>
<keyword evidence="4" id="KW-1185">Reference proteome</keyword>
<dbReference type="OrthoDB" id="8954335at2759"/>
<dbReference type="Gene3D" id="3.40.50.300">
    <property type="entry name" value="P-loop containing nucleotide triphosphate hydrolases"/>
    <property type="match status" value="1"/>
</dbReference>
<dbReference type="GO" id="GO:0005525">
    <property type="term" value="F:GTP binding"/>
    <property type="evidence" value="ECO:0007669"/>
    <property type="project" value="InterPro"/>
</dbReference>
<dbReference type="Proteomes" id="UP000799424">
    <property type="component" value="Unassembled WGS sequence"/>
</dbReference>
<proteinExistence type="predicted"/>
<feature type="coiled-coil region" evidence="1">
    <location>
        <begin position="250"/>
        <end position="336"/>
    </location>
</feature>
<dbReference type="InterPro" id="IPR006073">
    <property type="entry name" value="GTP-bd"/>
</dbReference>
<keyword evidence="1" id="KW-0175">Coiled coil</keyword>
<organism evidence="3 4">
    <name type="scientific">Ophiobolus disseminans</name>
    <dbReference type="NCBI Taxonomy" id="1469910"/>
    <lineage>
        <taxon>Eukaryota</taxon>
        <taxon>Fungi</taxon>
        <taxon>Dikarya</taxon>
        <taxon>Ascomycota</taxon>
        <taxon>Pezizomycotina</taxon>
        <taxon>Dothideomycetes</taxon>
        <taxon>Pleosporomycetidae</taxon>
        <taxon>Pleosporales</taxon>
        <taxon>Pleosporineae</taxon>
        <taxon>Phaeosphaeriaceae</taxon>
        <taxon>Ophiobolus</taxon>
    </lineage>
</organism>
<sequence length="385" mass="43929">MTKYSMSNMRSALNGIVNDESKSASDGIPSLGRKDIVIAVMGVTGAGKTTFIQNFTSESLAVGHGLESCTSQVAIIPCHLPDGTRFYLADTPGFDDTYRTDVDILREIASWLSEAYANKIALAGIVYLHRVSDTRVGGAGMKNLRMFKKLCGDNGLANVVLATTMWSQVNPEEAIKREAQLTSKSDFWKYMIDQGSRVFRQDAGVESATAIIQYIIGRKNPITLDIQVDMVDKKLTLDQTAAGKEVEGDIAKQRKMYEEKMDRLRKEMEEAMKQKDEALKEELIEYRAEIEEKMQKDREEMEKMRASKDDLRKQLQEQHEQQRREFETALQESNARIVREEYNLKMMRQTHENQLAVKELQFKLEQEKANAAYWKRKDDDSCCVM</sequence>
<evidence type="ECO:0000313" key="4">
    <source>
        <dbReference type="Proteomes" id="UP000799424"/>
    </source>
</evidence>
<reference evidence="3" key="1">
    <citation type="journal article" date="2020" name="Stud. Mycol.">
        <title>101 Dothideomycetes genomes: a test case for predicting lifestyles and emergence of pathogens.</title>
        <authorList>
            <person name="Haridas S."/>
            <person name="Albert R."/>
            <person name="Binder M."/>
            <person name="Bloem J."/>
            <person name="Labutti K."/>
            <person name="Salamov A."/>
            <person name="Andreopoulos B."/>
            <person name="Baker S."/>
            <person name="Barry K."/>
            <person name="Bills G."/>
            <person name="Bluhm B."/>
            <person name="Cannon C."/>
            <person name="Castanera R."/>
            <person name="Culley D."/>
            <person name="Daum C."/>
            <person name="Ezra D."/>
            <person name="Gonzalez J."/>
            <person name="Henrissat B."/>
            <person name="Kuo A."/>
            <person name="Liang C."/>
            <person name="Lipzen A."/>
            <person name="Lutzoni F."/>
            <person name="Magnuson J."/>
            <person name="Mondo S."/>
            <person name="Nolan M."/>
            <person name="Ohm R."/>
            <person name="Pangilinan J."/>
            <person name="Park H.-J."/>
            <person name="Ramirez L."/>
            <person name="Alfaro M."/>
            <person name="Sun H."/>
            <person name="Tritt A."/>
            <person name="Yoshinaga Y."/>
            <person name="Zwiers L.-H."/>
            <person name="Turgeon B."/>
            <person name="Goodwin S."/>
            <person name="Spatafora J."/>
            <person name="Crous P."/>
            <person name="Grigoriev I."/>
        </authorList>
    </citation>
    <scope>NUCLEOTIDE SEQUENCE</scope>
    <source>
        <strain evidence="3">CBS 113818</strain>
    </source>
</reference>
<name>A0A6A6ZIK8_9PLEO</name>
<evidence type="ECO:0000313" key="3">
    <source>
        <dbReference type="EMBL" id="KAF2820816.1"/>
    </source>
</evidence>
<feature type="domain" description="G" evidence="2">
    <location>
        <begin position="38"/>
        <end position="102"/>
    </location>
</feature>
<evidence type="ECO:0000259" key="2">
    <source>
        <dbReference type="Pfam" id="PF01926"/>
    </source>
</evidence>
<accession>A0A6A6ZIK8</accession>
<dbReference type="EMBL" id="MU006239">
    <property type="protein sequence ID" value="KAF2820816.1"/>
    <property type="molecule type" value="Genomic_DNA"/>
</dbReference>
<dbReference type="CDD" id="cd00882">
    <property type="entry name" value="Ras_like_GTPase"/>
    <property type="match status" value="1"/>
</dbReference>
<dbReference type="SUPFAM" id="SSF52540">
    <property type="entry name" value="P-loop containing nucleoside triphosphate hydrolases"/>
    <property type="match status" value="1"/>
</dbReference>
<gene>
    <name evidence="3" type="ORF">CC86DRAFT_374134</name>
</gene>
<dbReference type="Pfam" id="PF01926">
    <property type="entry name" value="MMR_HSR1"/>
    <property type="match status" value="1"/>
</dbReference>